<evidence type="ECO:0000313" key="1">
    <source>
        <dbReference type="EMBL" id="TYZ07845.1"/>
    </source>
</evidence>
<gene>
    <name evidence="1" type="ORF">FY528_14200</name>
</gene>
<reference evidence="1 2" key="1">
    <citation type="submission" date="2019-08" db="EMBL/GenBank/DDBJ databases">
        <authorList>
            <person name="Seo M.-J."/>
        </authorList>
    </citation>
    <scope>NUCLEOTIDE SEQUENCE [LARGE SCALE GENOMIC DNA]</scope>
    <source>
        <strain evidence="1 2">KIGAM108</strain>
    </source>
</reference>
<sequence length="91" mass="9990">MKTFFLFISYGLAAALFLAAYAAMFASLRGLPRYPLPGLRAQAVPGLRPAAKPATRHLVEPAFFKSRQRIIPRQPALLLAAKPSVQPHYQG</sequence>
<dbReference type="Proteomes" id="UP000322791">
    <property type="component" value="Unassembled WGS sequence"/>
</dbReference>
<dbReference type="RefSeq" id="WP_149071694.1">
    <property type="nucleotide sequence ID" value="NZ_VTHL01000015.1"/>
</dbReference>
<keyword evidence="2" id="KW-1185">Reference proteome</keyword>
<proteinExistence type="predicted"/>
<organism evidence="1 2">
    <name type="scientific">Hymenobacter lutimineralis</name>
    <dbReference type="NCBI Taxonomy" id="2606448"/>
    <lineage>
        <taxon>Bacteria</taxon>
        <taxon>Pseudomonadati</taxon>
        <taxon>Bacteroidota</taxon>
        <taxon>Cytophagia</taxon>
        <taxon>Cytophagales</taxon>
        <taxon>Hymenobacteraceae</taxon>
        <taxon>Hymenobacter</taxon>
    </lineage>
</organism>
<name>A0A5D6UXU2_9BACT</name>
<accession>A0A5D6UXU2</accession>
<dbReference type="AlphaFoldDB" id="A0A5D6UXU2"/>
<protein>
    <submittedName>
        <fullName evidence="1">Uncharacterized protein</fullName>
    </submittedName>
</protein>
<comment type="caution">
    <text evidence="1">The sequence shown here is derived from an EMBL/GenBank/DDBJ whole genome shotgun (WGS) entry which is preliminary data.</text>
</comment>
<evidence type="ECO:0000313" key="2">
    <source>
        <dbReference type="Proteomes" id="UP000322791"/>
    </source>
</evidence>
<dbReference type="EMBL" id="VTHL01000015">
    <property type="protein sequence ID" value="TYZ07845.1"/>
    <property type="molecule type" value="Genomic_DNA"/>
</dbReference>